<dbReference type="EMBL" id="PEUM01000081">
    <property type="protein sequence ID" value="PIV25203.1"/>
    <property type="molecule type" value="Genomic_DNA"/>
</dbReference>
<evidence type="ECO:0000313" key="2">
    <source>
        <dbReference type="Proteomes" id="UP000229966"/>
    </source>
</evidence>
<proteinExistence type="predicted"/>
<protein>
    <submittedName>
        <fullName evidence="1">Uncharacterized protein</fullName>
    </submittedName>
</protein>
<dbReference type="AlphaFoldDB" id="A0A2M7CHU2"/>
<evidence type="ECO:0000313" key="1">
    <source>
        <dbReference type="EMBL" id="PIV25203.1"/>
    </source>
</evidence>
<sequence length="256" mass="28823">MADALDNLGFEEAIKIIKDFYDRQDKLNAKLKGLRIIAEQTIFGSQINHQNRAEMNALFSSQGQFHILVILLGEGADKLDVARIQKIIEPLESQIAQDLPQITATNKAQIEARIKQIIQPTKTEQDIAQQIKDILTEFKVDTSQEGADDAILYMTLTLLRRQKALESASEIVGQIIATQEMAQKLKIKNLAEWTKAVAKIKNALRKSTGSLMTSQEYDELAKLSIDSLVNLKLLSKRQIILLLLKLELASKIYRQP</sequence>
<gene>
    <name evidence="1" type="ORF">COS38_02855</name>
</gene>
<dbReference type="Proteomes" id="UP000229966">
    <property type="component" value="Unassembled WGS sequence"/>
</dbReference>
<organism evidence="1 2">
    <name type="scientific">Candidatus Berkelbacteria bacterium CG03_land_8_20_14_0_80_40_36</name>
    <dbReference type="NCBI Taxonomy" id="1974509"/>
    <lineage>
        <taxon>Bacteria</taxon>
        <taxon>Candidatus Berkelbacteria</taxon>
    </lineage>
</organism>
<name>A0A2M7CHU2_9BACT</name>
<accession>A0A2M7CHU2</accession>
<comment type="caution">
    <text evidence="1">The sequence shown here is derived from an EMBL/GenBank/DDBJ whole genome shotgun (WGS) entry which is preliminary data.</text>
</comment>
<reference evidence="2" key="1">
    <citation type="submission" date="2017-09" db="EMBL/GenBank/DDBJ databases">
        <title>Depth-based differentiation of microbial function through sediment-hosted aquifers and enrichment of novel symbionts in the deep terrestrial subsurface.</title>
        <authorList>
            <person name="Probst A.J."/>
            <person name="Ladd B."/>
            <person name="Jarett J.K."/>
            <person name="Geller-Mcgrath D.E."/>
            <person name="Sieber C.M.K."/>
            <person name="Emerson J.B."/>
            <person name="Anantharaman K."/>
            <person name="Thomas B.C."/>
            <person name="Malmstrom R."/>
            <person name="Stieglmeier M."/>
            <person name="Klingl A."/>
            <person name="Woyke T."/>
            <person name="Ryan C.M."/>
            <person name="Banfield J.F."/>
        </authorList>
    </citation>
    <scope>NUCLEOTIDE SEQUENCE [LARGE SCALE GENOMIC DNA]</scope>
</reference>